<gene>
    <name evidence="2" type="ORF">G6F50_016442</name>
</gene>
<keyword evidence="3" id="KW-1185">Reference proteome</keyword>
<protein>
    <submittedName>
        <fullName evidence="2">Uncharacterized protein</fullName>
    </submittedName>
</protein>
<sequence length="112" mass="12748">MDLVYSLYEDRILHRCQRPARPRDQLQVRFGAGAGPAEAAPVPRNLRLRPARGRYSPALRRGRPWWPALVGPSRRLPYRSAGPGQGADGQEHRHRAGRREGRLLRQDPAGQW</sequence>
<evidence type="ECO:0000313" key="3">
    <source>
        <dbReference type="Proteomes" id="UP000740926"/>
    </source>
</evidence>
<comment type="caution">
    <text evidence="2">The sequence shown here is derived from an EMBL/GenBank/DDBJ whole genome shotgun (WGS) entry which is preliminary data.</text>
</comment>
<dbReference type="AlphaFoldDB" id="A0A9P6XU37"/>
<name>A0A9P6XU37_9FUNG</name>
<reference evidence="2 3" key="1">
    <citation type="journal article" date="2020" name="Microb. Genom.">
        <title>Genetic diversity of clinical and environmental Mucorales isolates obtained from an investigation of mucormycosis cases among solid organ transplant recipients.</title>
        <authorList>
            <person name="Nguyen M.H."/>
            <person name="Kaul D."/>
            <person name="Muto C."/>
            <person name="Cheng S.J."/>
            <person name="Richter R.A."/>
            <person name="Bruno V.M."/>
            <person name="Liu G."/>
            <person name="Beyhan S."/>
            <person name="Sundermann A.J."/>
            <person name="Mounaud S."/>
            <person name="Pasculle A.W."/>
            <person name="Nierman W.C."/>
            <person name="Driscoll E."/>
            <person name="Cumbie R."/>
            <person name="Clancy C.J."/>
            <person name="Dupont C.L."/>
        </authorList>
    </citation>
    <scope>NUCLEOTIDE SEQUENCE [LARGE SCALE GENOMIC DNA]</scope>
    <source>
        <strain evidence="2 3">GL24</strain>
    </source>
</reference>
<proteinExistence type="predicted"/>
<evidence type="ECO:0000313" key="2">
    <source>
        <dbReference type="EMBL" id="KAG1531929.1"/>
    </source>
</evidence>
<feature type="region of interest" description="Disordered" evidence="1">
    <location>
        <begin position="72"/>
        <end position="112"/>
    </location>
</feature>
<evidence type="ECO:0000256" key="1">
    <source>
        <dbReference type="SAM" id="MobiDB-lite"/>
    </source>
</evidence>
<dbReference type="Proteomes" id="UP000740926">
    <property type="component" value="Unassembled WGS sequence"/>
</dbReference>
<organism evidence="2 3">
    <name type="scientific">Rhizopus delemar</name>
    <dbReference type="NCBI Taxonomy" id="936053"/>
    <lineage>
        <taxon>Eukaryota</taxon>
        <taxon>Fungi</taxon>
        <taxon>Fungi incertae sedis</taxon>
        <taxon>Mucoromycota</taxon>
        <taxon>Mucoromycotina</taxon>
        <taxon>Mucoromycetes</taxon>
        <taxon>Mucorales</taxon>
        <taxon>Mucorineae</taxon>
        <taxon>Rhizopodaceae</taxon>
        <taxon>Rhizopus</taxon>
    </lineage>
</organism>
<accession>A0A9P6XU37</accession>
<dbReference type="EMBL" id="JAANIU010010358">
    <property type="protein sequence ID" value="KAG1531929.1"/>
    <property type="molecule type" value="Genomic_DNA"/>
</dbReference>